<feature type="transmembrane region" description="Helical" evidence="1">
    <location>
        <begin position="73"/>
        <end position="92"/>
    </location>
</feature>
<feature type="transmembrane region" description="Helical" evidence="1">
    <location>
        <begin position="127"/>
        <end position="148"/>
    </location>
</feature>
<accession>A0A3D8H588</accession>
<comment type="caution">
    <text evidence="2">The sequence shown here is derived from an EMBL/GenBank/DDBJ whole genome shotgun (WGS) entry which is preliminary data.</text>
</comment>
<sequence>MQYIAAFLLIPSTLILISYIGVSVFEGAEASFLEIENGILNVGFMIAFAVSTLAGWLAVLFSVPFRDNNRITLVGKGVSLGFLTWPCVFVWLFFTERIALAACLLSGWVGLLTLAMPALSDSSNQRLPAFGLVALMASFPIVVSPLLWADPQPDGLKEANWGVYHPDYEVEEGEEFVAHYQEHGRRFNKQARLIISKTTMFMANLLGQPLSNTFNFCDYNDNYALFMSSFGDGCASQKSNNRGALLEIEFYEPGKLRCMNCRKFGKPKHWVMVQSLRQWYSSMEPPIPYPE</sequence>
<evidence type="ECO:0000313" key="2">
    <source>
        <dbReference type="EMBL" id="RDU41830.1"/>
    </source>
</evidence>
<keyword evidence="3" id="KW-1185">Reference proteome</keyword>
<feature type="transmembrane region" description="Helical" evidence="1">
    <location>
        <begin position="38"/>
        <end position="61"/>
    </location>
</feature>
<dbReference type="RefSeq" id="WP_104270230.1">
    <property type="nucleotide sequence ID" value="NZ_PSSW01000002.1"/>
</dbReference>
<evidence type="ECO:0000313" key="3">
    <source>
        <dbReference type="Proteomes" id="UP000256431"/>
    </source>
</evidence>
<name>A0A3D8H588_9GAMM</name>
<keyword evidence="1" id="KW-1133">Transmembrane helix</keyword>
<feature type="transmembrane region" description="Helical" evidence="1">
    <location>
        <begin position="7"/>
        <end position="26"/>
    </location>
</feature>
<proteinExistence type="predicted"/>
<feature type="transmembrane region" description="Helical" evidence="1">
    <location>
        <begin position="98"/>
        <end position="115"/>
    </location>
</feature>
<dbReference type="Proteomes" id="UP000256431">
    <property type="component" value="Unassembled WGS sequence"/>
</dbReference>
<dbReference type="EMBL" id="QRDH01000002">
    <property type="protein sequence ID" value="RDU41830.1"/>
    <property type="molecule type" value="Genomic_DNA"/>
</dbReference>
<keyword evidence="1" id="KW-0812">Transmembrane</keyword>
<protein>
    <submittedName>
        <fullName evidence="2">Uncharacterized protein</fullName>
    </submittedName>
</protein>
<evidence type="ECO:0000256" key="1">
    <source>
        <dbReference type="SAM" id="Phobius"/>
    </source>
</evidence>
<gene>
    <name evidence="2" type="ORF">DXI23_05820</name>
</gene>
<reference evidence="2 3" key="1">
    <citation type="submission" date="2018-08" db="EMBL/GenBank/DDBJ databases">
        <title>Genome sequence of Marinobacter flavimaris KCTC 12185.</title>
        <authorList>
            <person name="Chun J."/>
            <person name="Kim B.-Y."/>
            <person name="Choi S.-B."/>
            <person name="Kwak M.-J."/>
        </authorList>
    </citation>
    <scope>NUCLEOTIDE SEQUENCE [LARGE SCALE GENOMIC DNA]</scope>
    <source>
        <strain evidence="2 3">KCTC 12185</strain>
    </source>
</reference>
<organism evidence="2 3">
    <name type="scientific">Marinobacter flavimaris</name>
    <dbReference type="NCBI Taxonomy" id="262076"/>
    <lineage>
        <taxon>Bacteria</taxon>
        <taxon>Pseudomonadati</taxon>
        <taxon>Pseudomonadota</taxon>
        <taxon>Gammaproteobacteria</taxon>
        <taxon>Pseudomonadales</taxon>
        <taxon>Marinobacteraceae</taxon>
        <taxon>Marinobacter</taxon>
    </lineage>
</organism>
<dbReference type="AlphaFoldDB" id="A0A3D8H588"/>
<keyword evidence="1" id="KW-0472">Membrane</keyword>